<dbReference type="PANTHER" id="PTHR47842">
    <property type="entry name" value="EXPRESSED PROTEIN"/>
    <property type="match status" value="1"/>
</dbReference>
<reference evidence="3" key="1">
    <citation type="journal article" date="2017" name="Genome Biol.">
        <title>Comparative genomics reveals high biological diversity and specific adaptations in the industrially and medically important fungal genus Aspergillus.</title>
        <authorList>
            <person name="de Vries R.P."/>
            <person name="Riley R."/>
            <person name="Wiebenga A."/>
            <person name="Aguilar-Osorio G."/>
            <person name="Amillis S."/>
            <person name="Uchima C.A."/>
            <person name="Anderluh G."/>
            <person name="Asadollahi M."/>
            <person name="Askin M."/>
            <person name="Barry K."/>
            <person name="Battaglia E."/>
            <person name="Bayram O."/>
            <person name="Benocci T."/>
            <person name="Braus-Stromeyer S.A."/>
            <person name="Caldana C."/>
            <person name="Canovas D."/>
            <person name="Cerqueira G.C."/>
            <person name="Chen F."/>
            <person name="Chen W."/>
            <person name="Choi C."/>
            <person name="Clum A."/>
            <person name="Dos Santos R.A."/>
            <person name="Damasio A.R."/>
            <person name="Diallinas G."/>
            <person name="Emri T."/>
            <person name="Fekete E."/>
            <person name="Flipphi M."/>
            <person name="Freyberg S."/>
            <person name="Gallo A."/>
            <person name="Gournas C."/>
            <person name="Habgood R."/>
            <person name="Hainaut M."/>
            <person name="Harispe M.L."/>
            <person name="Henrissat B."/>
            <person name="Hilden K.S."/>
            <person name="Hope R."/>
            <person name="Hossain A."/>
            <person name="Karabika E."/>
            <person name="Karaffa L."/>
            <person name="Karanyi Z."/>
            <person name="Krasevec N."/>
            <person name="Kuo A."/>
            <person name="Kusch H."/>
            <person name="LaButti K."/>
            <person name="Lagendijk E.L."/>
            <person name="Lapidus A."/>
            <person name="Levasseur A."/>
            <person name="Lindquist E."/>
            <person name="Lipzen A."/>
            <person name="Logrieco A.F."/>
            <person name="MacCabe A."/>
            <person name="Maekelae M.R."/>
            <person name="Malavazi I."/>
            <person name="Melin P."/>
            <person name="Meyer V."/>
            <person name="Mielnichuk N."/>
            <person name="Miskei M."/>
            <person name="Molnar A.P."/>
            <person name="Mule G."/>
            <person name="Ngan C.Y."/>
            <person name="Orejas M."/>
            <person name="Orosz E."/>
            <person name="Ouedraogo J.P."/>
            <person name="Overkamp K.M."/>
            <person name="Park H.-S."/>
            <person name="Perrone G."/>
            <person name="Piumi F."/>
            <person name="Punt P.J."/>
            <person name="Ram A.F."/>
            <person name="Ramon A."/>
            <person name="Rauscher S."/>
            <person name="Record E."/>
            <person name="Riano-Pachon D.M."/>
            <person name="Robert V."/>
            <person name="Roehrig J."/>
            <person name="Ruller R."/>
            <person name="Salamov A."/>
            <person name="Salih N.S."/>
            <person name="Samson R.A."/>
            <person name="Sandor E."/>
            <person name="Sanguinetti M."/>
            <person name="Schuetze T."/>
            <person name="Sepcic K."/>
            <person name="Shelest E."/>
            <person name="Sherlock G."/>
            <person name="Sophianopoulou V."/>
            <person name="Squina F.M."/>
            <person name="Sun H."/>
            <person name="Susca A."/>
            <person name="Todd R.B."/>
            <person name="Tsang A."/>
            <person name="Unkles S.E."/>
            <person name="van de Wiele N."/>
            <person name="van Rossen-Uffink D."/>
            <person name="Oliveira J.V."/>
            <person name="Vesth T.C."/>
            <person name="Visser J."/>
            <person name="Yu J.-H."/>
            <person name="Zhou M."/>
            <person name="Andersen M.R."/>
            <person name="Archer D.B."/>
            <person name="Baker S.E."/>
            <person name="Benoit I."/>
            <person name="Brakhage A.A."/>
            <person name="Braus G.H."/>
            <person name="Fischer R."/>
            <person name="Frisvad J.C."/>
            <person name="Goldman G.H."/>
            <person name="Houbraken J."/>
            <person name="Oakley B."/>
            <person name="Pocsi I."/>
            <person name="Scazzocchio C."/>
            <person name="Seiboth B."/>
            <person name="vanKuyk P.A."/>
            <person name="Wortman J."/>
            <person name="Dyer P.S."/>
            <person name="Grigoriev I.V."/>
        </authorList>
    </citation>
    <scope>NUCLEOTIDE SEQUENCE [LARGE SCALE GENOMIC DNA]</scope>
    <source>
        <strain evidence="3">CBS 516.65</strain>
    </source>
</reference>
<dbReference type="AlphaFoldDB" id="A0A1L9V803"/>
<evidence type="ECO:0000256" key="1">
    <source>
        <dbReference type="SAM" id="MobiDB-lite"/>
    </source>
</evidence>
<gene>
    <name evidence="2" type="ORF">ASPGLDRAFT_39335</name>
</gene>
<feature type="compositionally biased region" description="Basic and acidic residues" evidence="1">
    <location>
        <begin position="330"/>
        <end position="344"/>
    </location>
</feature>
<protein>
    <recommendedName>
        <fullName evidence="4">DUF676 domain-containing protein</fullName>
    </recommendedName>
</protein>
<feature type="compositionally biased region" description="Basic and acidic residues" evidence="1">
    <location>
        <begin position="305"/>
        <end position="322"/>
    </location>
</feature>
<evidence type="ECO:0000313" key="2">
    <source>
        <dbReference type="EMBL" id="OJJ80041.1"/>
    </source>
</evidence>
<dbReference type="Gene3D" id="3.40.50.1820">
    <property type="entry name" value="alpha/beta hydrolase"/>
    <property type="match status" value="1"/>
</dbReference>
<dbReference type="RefSeq" id="XP_022396739.1">
    <property type="nucleotide sequence ID" value="XM_022545063.1"/>
</dbReference>
<dbReference type="OrthoDB" id="3248508at2759"/>
<organism evidence="2 3">
    <name type="scientific">Aspergillus glaucus CBS 516.65</name>
    <dbReference type="NCBI Taxonomy" id="1160497"/>
    <lineage>
        <taxon>Eukaryota</taxon>
        <taxon>Fungi</taxon>
        <taxon>Dikarya</taxon>
        <taxon>Ascomycota</taxon>
        <taxon>Pezizomycotina</taxon>
        <taxon>Eurotiomycetes</taxon>
        <taxon>Eurotiomycetidae</taxon>
        <taxon>Eurotiales</taxon>
        <taxon>Aspergillaceae</taxon>
        <taxon>Aspergillus</taxon>
        <taxon>Aspergillus subgen. Aspergillus</taxon>
    </lineage>
</organism>
<evidence type="ECO:0000313" key="3">
    <source>
        <dbReference type="Proteomes" id="UP000184300"/>
    </source>
</evidence>
<dbReference type="VEuPathDB" id="FungiDB:ASPGLDRAFT_39335"/>
<feature type="region of interest" description="Disordered" evidence="1">
    <location>
        <begin position="302"/>
        <end position="396"/>
    </location>
</feature>
<evidence type="ECO:0008006" key="4">
    <source>
        <dbReference type="Google" id="ProtNLM"/>
    </source>
</evidence>
<feature type="region of interest" description="Disordered" evidence="1">
    <location>
        <begin position="1"/>
        <end position="23"/>
    </location>
</feature>
<dbReference type="InterPro" id="IPR029058">
    <property type="entry name" value="AB_hydrolase_fold"/>
</dbReference>
<accession>A0A1L9V803</accession>
<dbReference type="SUPFAM" id="SSF53474">
    <property type="entry name" value="alpha/beta-Hydrolases"/>
    <property type="match status" value="1"/>
</dbReference>
<name>A0A1L9V803_ASPGL</name>
<dbReference type="EMBL" id="KV878913">
    <property type="protein sequence ID" value="OJJ80041.1"/>
    <property type="molecule type" value="Genomic_DNA"/>
</dbReference>
<sequence>MARQDTGDATSPTRLDGAGPGTENYLAHSASNLSIPHPPESGKRRLLLIYVHGFNGSEASFHAFPAHVHSLLTDALAESHEVYTRIYPRYKSRGDMKIARDQFSSWLSPHEANDLDIILLGHSLGGILTADVALLPSSPLHPHQTRKHNILGLINFDVPFLGLHPGIIQTSCKSLFHRDRDRDPSPAKHETETFSETETETQITAEAIAAFSPSHYDPPFFNDVRWAERSGMQGVVHFFEKNYNRLAKSILTRIVSPYEFAGCLNNYPTLRRRYKQLMDMEAEHDQASRIRFVNYYTASEAPAPLKDKDNAGESEHSPHASMEHSSSPVDAKETSSCTEEKSENEPEPEPEPCSLTPTTSHPESEVRPEPERDPDPDQSDCTSETVECTSKQHKEKKRRKFVLLPSHHWSHGDDSLWIPVNMDNMNEITAHQSLFLPHGRSYDQLVGDTMATIEQWIQVDLTQRMLAQEEQERGSDVYKES</sequence>
<keyword evidence="3" id="KW-1185">Reference proteome</keyword>
<dbReference type="PANTHER" id="PTHR47842:SF3">
    <property type="entry name" value="DUF676 DOMAIN-CONTAINING PROTEIN"/>
    <property type="match status" value="1"/>
</dbReference>
<proteinExistence type="predicted"/>
<feature type="compositionally biased region" description="Basic and acidic residues" evidence="1">
    <location>
        <begin position="362"/>
        <end position="375"/>
    </location>
</feature>
<dbReference type="Proteomes" id="UP000184300">
    <property type="component" value="Unassembled WGS sequence"/>
</dbReference>
<dbReference type="STRING" id="1160497.A0A1L9V803"/>
<dbReference type="GeneID" id="34461324"/>